<protein>
    <submittedName>
        <fullName evidence="1">Uncharacterized protein</fullName>
    </submittedName>
</protein>
<comment type="caution">
    <text evidence="1">The sequence shown here is derived from an EMBL/GenBank/DDBJ whole genome shotgun (WGS) entry which is preliminary data.</text>
</comment>
<dbReference type="Proteomes" id="UP000663881">
    <property type="component" value="Unassembled WGS sequence"/>
</dbReference>
<evidence type="ECO:0000313" key="1">
    <source>
        <dbReference type="EMBL" id="CAF4414654.1"/>
    </source>
</evidence>
<proteinExistence type="predicted"/>
<evidence type="ECO:0000313" key="2">
    <source>
        <dbReference type="Proteomes" id="UP000663881"/>
    </source>
</evidence>
<sequence>MKLDPHLLTDLGMSCFDRFFKSVNAQSNKFQQKRRSIRLISDEDLIGMEYLWKLILNGSDEVAERAIQLIKEIYTNIS</sequence>
<dbReference type="EMBL" id="CAJOAY010029745">
    <property type="protein sequence ID" value="CAF4414654.1"/>
    <property type="molecule type" value="Genomic_DNA"/>
</dbReference>
<organism evidence="1 2">
    <name type="scientific">Adineta steineri</name>
    <dbReference type="NCBI Taxonomy" id="433720"/>
    <lineage>
        <taxon>Eukaryota</taxon>
        <taxon>Metazoa</taxon>
        <taxon>Spiralia</taxon>
        <taxon>Gnathifera</taxon>
        <taxon>Rotifera</taxon>
        <taxon>Eurotatoria</taxon>
        <taxon>Bdelloidea</taxon>
        <taxon>Adinetida</taxon>
        <taxon>Adinetidae</taxon>
        <taxon>Adineta</taxon>
    </lineage>
</organism>
<dbReference type="AlphaFoldDB" id="A0A820Q4L3"/>
<gene>
    <name evidence="1" type="ORF">OKA104_LOCUS52156</name>
</gene>
<feature type="non-terminal residue" evidence="1">
    <location>
        <position position="1"/>
    </location>
</feature>
<reference evidence="1" key="1">
    <citation type="submission" date="2021-02" db="EMBL/GenBank/DDBJ databases">
        <authorList>
            <person name="Nowell W R."/>
        </authorList>
    </citation>
    <scope>NUCLEOTIDE SEQUENCE</scope>
</reference>
<name>A0A820Q4L3_9BILA</name>
<accession>A0A820Q4L3</accession>